<proteinExistence type="predicted"/>
<dbReference type="EMBL" id="CP001681">
    <property type="protein sequence ID" value="ACU04032.1"/>
    <property type="molecule type" value="Genomic_DNA"/>
</dbReference>
<evidence type="ECO:0000313" key="1">
    <source>
        <dbReference type="EMBL" id="ACU04032.1"/>
    </source>
</evidence>
<organism evidence="1 2">
    <name type="scientific">Pedobacter heparinus (strain ATCC 13125 / DSM 2366 / CIP 104194 / JCM 7457 / NBRC 12017 / NCIMB 9290 / NRRL B-14731 / HIM 762-3)</name>
    <dbReference type="NCBI Taxonomy" id="485917"/>
    <lineage>
        <taxon>Bacteria</taxon>
        <taxon>Pseudomonadati</taxon>
        <taxon>Bacteroidota</taxon>
        <taxon>Sphingobacteriia</taxon>
        <taxon>Sphingobacteriales</taxon>
        <taxon>Sphingobacteriaceae</taxon>
        <taxon>Pedobacter</taxon>
    </lineage>
</organism>
<dbReference type="OrthoDB" id="754844at2"/>
<dbReference type="Proteomes" id="UP000000852">
    <property type="component" value="Chromosome"/>
</dbReference>
<dbReference type="KEGG" id="phe:Phep_1824"/>
<dbReference type="SUPFAM" id="SSF51206">
    <property type="entry name" value="cAMP-binding domain-like"/>
    <property type="match status" value="1"/>
</dbReference>
<dbReference type="HOGENOM" id="CLU_1303925_0_0_10"/>
<evidence type="ECO:0008006" key="3">
    <source>
        <dbReference type="Google" id="ProtNLM"/>
    </source>
</evidence>
<dbReference type="eggNOG" id="COG0664">
    <property type="taxonomic scope" value="Bacteria"/>
</dbReference>
<reference evidence="1 2" key="1">
    <citation type="journal article" date="2009" name="Stand. Genomic Sci.">
        <title>Complete genome sequence of Pedobacter heparinus type strain (HIM 762-3).</title>
        <authorList>
            <person name="Han C."/>
            <person name="Spring S."/>
            <person name="Lapidus A."/>
            <person name="Del Rio T.G."/>
            <person name="Tice H."/>
            <person name="Copeland A."/>
            <person name="Cheng J.F."/>
            <person name="Lucas S."/>
            <person name="Chen F."/>
            <person name="Nolan M."/>
            <person name="Bruce D."/>
            <person name="Goodwin L."/>
            <person name="Pitluck S."/>
            <person name="Ivanova N."/>
            <person name="Mavromatis K."/>
            <person name="Mikhailova N."/>
            <person name="Pati A."/>
            <person name="Chen A."/>
            <person name="Palaniappan K."/>
            <person name="Land M."/>
            <person name="Hauser L."/>
            <person name="Chang Y.J."/>
            <person name="Jeffries C.C."/>
            <person name="Saunders E."/>
            <person name="Chertkov O."/>
            <person name="Brettin T."/>
            <person name="Goker M."/>
            <person name="Rohde M."/>
            <person name="Bristow J."/>
            <person name="Eisen J.A."/>
            <person name="Markowitz V."/>
            <person name="Hugenholtz P."/>
            <person name="Kyrpides N.C."/>
            <person name="Klenk H.P."/>
            <person name="Detter J.C."/>
        </authorList>
    </citation>
    <scope>NUCLEOTIDE SEQUENCE [LARGE SCALE GENOMIC DNA]</scope>
    <source>
        <strain evidence="2">ATCC 13125 / DSM 2366 / CIP 104194 / JCM 7457 / NBRC 12017 / NCIMB 9290 / NRRL B-14731 / HIM 762-3</strain>
    </source>
</reference>
<protein>
    <recommendedName>
        <fullName evidence="3">Cyclic nucleotide-binding domain-containing protein</fullName>
    </recommendedName>
</protein>
<gene>
    <name evidence="1" type="ordered locus">Phep_1824</name>
</gene>
<dbReference type="InterPro" id="IPR018490">
    <property type="entry name" value="cNMP-bd_dom_sf"/>
</dbReference>
<evidence type="ECO:0000313" key="2">
    <source>
        <dbReference type="Proteomes" id="UP000000852"/>
    </source>
</evidence>
<dbReference type="STRING" id="485917.Phep_1824"/>
<dbReference type="Gene3D" id="2.60.120.10">
    <property type="entry name" value="Jelly Rolls"/>
    <property type="match status" value="1"/>
</dbReference>
<dbReference type="RefSeq" id="WP_015807646.1">
    <property type="nucleotide sequence ID" value="NC_013061.1"/>
</dbReference>
<sequence length="211" mass="24730">MLNNKIAFARLMALLKSIDPDIPLPAGLEDYLWENMIVEAICNKACRIEEENKIPKKAYYVVRGFVLVYGYNHEQDRYLFRIYRENSIVAMDCFMRQQVSPYCIWLCKDTLLWSISSACMDAVYKHWDGMKAFAFKTSSKHNAAKEQSRASLLGIEDIETRILEFYKRYKGLLPPKKSPIRDTCIACFLSMTINVLRKNRRKLKNKSLLKY</sequence>
<accession>C6XVG6</accession>
<dbReference type="InterPro" id="IPR014710">
    <property type="entry name" value="RmlC-like_jellyroll"/>
</dbReference>
<dbReference type="AlphaFoldDB" id="C6XVG6"/>
<keyword evidence="2" id="KW-1185">Reference proteome</keyword>
<name>C6XVG6_PEDHD</name>